<evidence type="ECO:0000313" key="2">
    <source>
        <dbReference type="Proteomes" id="UP000001865"/>
    </source>
</evidence>
<name>A0A0N1QZ32_SALSV</name>
<gene>
    <name evidence="1" type="ordered locus">SeSA_A0689</name>
</gene>
<sequence length="177" mass="20119">MSLEKAKNLEDLKARAQKIIAERNAVVEQQRPLAIKSALKEIAEYFLSQDFTVTYSPTRARSFTAKYNEIEVIVTSTDDNESFFGADYEICLEYGQKKLAARLLVNRGTDIRGPNSGDIDSQIDDYKNRYLPEIEALSLNELDGTYKLYSFVKANSGHRVENYTDGKQLVEKLFEGI</sequence>
<reference evidence="1 2" key="1">
    <citation type="journal article" date="2011" name="J. Bacteriol.">
        <title>Comparative genomics of 28 Salmonella enterica isolates: evidence for CRISPR-mediated adaptive sublineage evolution.</title>
        <authorList>
            <person name="Fricke W.F."/>
            <person name="Mammel M.K."/>
            <person name="McDermott P.F."/>
            <person name="Tartera C."/>
            <person name="White D.G."/>
            <person name="Leclerc J.E."/>
            <person name="Ravel J."/>
            <person name="Cebula T.A."/>
        </authorList>
    </citation>
    <scope>NUCLEOTIDE SEQUENCE [LARGE SCALE GENOMIC DNA]</scope>
    <source>
        <strain evidence="1 2">CVM19633</strain>
    </source>
</reference>
<dbReference type="HOGENOM" id="CLU_1516889_0_0_6"/>
<organism evidence="1 2">
    <name type="scientific">Salmonella schwarzengrund (strain CVM19633)</name>
    <dbReference type="NCBI Taxonomy" id="439843"/>
    <lineage>
        <taxon>Bacteria</taxon>
        <taxon>Pseudomonadati</taxon>
        <taxon>Pseudomonadota</taxon>
        <taxon>Gammaproteobacteria</taxon>
        <taxon>Enterobacterales</taxon>
        <taxon>Enterobacteriaceae</taxon>
        <taxon>Salmonella</taxon>
    </lineage>
</organism>
<dbReference type="EMBL" id="CP001127">
    <property type="protein sequence ID" value="ACF91912.1"/>
    <property type="molecule type" value="Genomic_DNA"/>
</dbReference>
<protein>
    <submittedName>
        <fullName evidence="1">Uncharacterized protein</fullName>
    </submittedName>
</protein>
<accession>A0A0N1QZ32</accession>
<evidence type="ECO:0000313" key="1">
    <source>
        <dbReference type="EMBL" id="ACF91912.1"/>
    </source>
</evidence>
<dbReference type="KEGG" id="sew:SeSA_A0689"/>
<proteinExistence type="predicted"/>
<dbReference type="AlphaFoldDB" id="A0A0N1QZ32"/>
<dbReference type="Proteomes" id="UP000001865">
    <property type="component" value="Chromosome"/>
</dbReference>